<dbReference type="AlphaFoldDB" id="A0A9P7XIC3"/>
<dbReference type="PROSITE" id="PS50191">
    <property type="entry name" value="CRAL_TRIO"/>
    <property type="match status" value="1"/>
</dbReference>
<dbReference type="PANTHER" id="PTHR46590:SF1">
    <property type="entry name" value="PHOSPHATIDYLINOSITOL TRANSFER PROTEIN CSR1"/>
    <property type="match status" value="1"/>
</dbReference>
<sequence length="436" mass="49688">MPKDIQTPPGTGHVGTMTPDQNELLKEMWSQIFSIADSGTVNVPTDILTATETASAGSETASIKSKTATKKGWFGTSKAASPAVAAGEDTPSVRVNLTDIGLSVEQLRPALWNNILGDHPGIRADSLLLRFLRARKWNVNNGMTMILKAFKWRLEDDIEEVKSKSEDELDAKYRGFRLQMELGKSFVHGTDKEGRPIVYINVRLHKPADQDAKALEKFTIYVMEVGRLMIQPPVETACLVFDMTGFGLSNMDYNFVKFLVQCFEAYYPESLGILVIHKAPLVFWGVWKIIEPWLDPVVASKIRFTRSDKELTDVIEAERLPNKYEGGKDQFTYQYIPVQTGENDRMKDAETKERLLDEWKSHMWKFESLTREWIECKKVEGARAEDVIENERNALAKELRVAYFKLDPYIRARNLYHRSEHPVLQADGATVWTYKN</sequence>
<dbReference type="InterPro" id="IPR036865">
    <property type="entry name" value="CRAL-TRIO_dom_sf"/>
</dbReference>
<organism evidence="2 3">
    <name type="scientific">Linnemannia hyalina</name>
    <dbReference type="NCBI Taxonomy" id="64524"/>
    <lineage>
        <taxon>Eukaryota</taxon>
        <taxon>Fungi</taxon>
        <taxon>Fungi incertae sedis</taxon>
        <taxon>Mucoromycota</taxon>
        <taxon>Mortierellomycotina</taxon>
        <taxon>Mortierellomycetes</taxon>
        <taxon>Mortierellales</taxon>
        <taxon>Mortierellaceae</taxon>
        <taxon>Linnemannia</taxon>
    </lineage>
</organism>
<dbReference type="Proteomes" id="UP000707451">
    <property type="component" value="Unassembled WGS sequence"/>
</dbReference>
<comment type="caution">
    <text evidence="2">The sequence shown here is derived from an EMBL/GenBank/DDBJ whole genome shotgun (WGS) entry which is preliminary data.</text>
</comment>
<dbReference type="OrthoDB" id="43460at2759"/>
<dbReference type="Pfam" id="PF00650">
    <property type="entry name" value="CRAL_TRIO"/>
    <property type="match status" value="1"/>
</dbReference>
<dbReference type="InterPro" id="IPR036273">
    <property type="entry name" value="CRAL/TRIO_N_dom_sf"/>
</dbReference>
<reference evidence="2" key="1">
    <citation type="submission" date="2021-06" db="EMBL/GenBank/DDBJ databases">
        <title>Genome Sequence of Mortierella hyaline Strain SCG-10, a Cold-Adapted, Nitrate-Reducing Fungus Isolated from Soil in Minnesota, USA.</title>
        <authorList>
            <person name="Aldossari N."/>
        </authorList>
    </citation>
    <scope>NUCLEOTIDE SEQUENCE</scope>
    <source>
        <strain evidence="2">SCG-10</strain>
    </source>
</reference>
<gene>
    <name evidence="2" type="ORF">KI688_007652</name>
</gene>
<dbReference type="SMART" id="SM00516">
    <property type="entry name" value="SEC14"/>
    <property type="match status" value="1"/>
</dbReference>
<dbReference type="EMBL" id="JAHRHY010000026">
    <property type="protein sequence ID" value="KAG9061023.1"/>
    <property type="molecule type" value="Genomic_DNA"/>
</dbReference>
<evidence type="ECO:0000313" key="2">
    <source>
        <dbReference type="EMBL" id="KAG9061023.1"/>
    </source>
</evidence>
<dbReference type="SUPFAM" id="SSF52087">
    <property type="entry name" value="CRAL/TRIO domain"/>
    <property type="match status" value="1"/>
</dbReference>
<dbReference type="Gene3D" id="3.40.525.10">
    <property type="entry name" value="CRAL-TRIO lipid binding domain"/>
    <property type="match status" value="1"/>
</dbReference>
<dbReference type="SMART" id="SM01100">
    <property type="entry name" value="CRAL_TRIO_N"/>
    <property type="match status" value="1"/>
</dbReference>
<dbReference type="PANTHER" id="PTHR46590">
    <property type="entry name" value="PHOSPHATIDYLINOSITOL TRANSFER PROTEIN CSR1-RELATED"/>
    <property type="match status" value="1"/>
</dbReference>
<keyword evidence="3" id="KW-1185">Reference proteome</keyword>
<dbReference type="CDD" id="cd00170">
    <property type="entry name" value="SEC14"/>
    <property type="match status" value="1"/>
</dbReference>
<evidence type="ECO:0000313" key="3">
    <source>
        <dbReference type="Proteomes" id="UP000707451"/>
    </source>
</evidence>
<dbReference type="InterPro" id="IPR001251">
    <property type="entry name" value="CRAL-TRIO_dom"/>
</dbReference>
<proteinExistence type="predicted"/>
<dbReference type="InterPro" id="IPR011074">
    <property type="entry name" value="CRAL/TRIO_N_dom"/>
</dbReference>
<dbReference type="SUPFAM" id="SSF46938">
    <property type="entry name" value="CRAL/TRIO N-terminal domain"/>
    <property type="match status" value="1"/>
</dbReference>
<feature type="domain" description="CRAL-TRIO" evidence="1">
    <location>
        <begin position="187"/>
        <end position="332"/>
    </location>
</feature>
<protein>
    <recommendedName>
        <fullName evidence="1">CRAL-TRIO domain-containing protein</fullName>
    </recommendedName>
</protein>
<accession>A0A9P7XIC3</accession>
<name>A0A9P7XIC3_9FUNG</name>
<dbReference type="Pfam" id="PF03765">
    <property type="entry name" value="CRAL_TRIO_N"/>
    <property type="match status" value="1"/>
</dbReference>
<evidence type="ECO:0000259" key="1">
    <source>
        <dbReference type="PROSITE" id="PS50191"/>
    </source>
</evidence>
<dbReference type="InterPro" id="IPR052432">
    <property type="entry name" value="PITP/CRAL-TRIO"/>
</dbReference>